<proteinExistence type="predicted"/>
<protein>
    <submittedName>
        <fullName evidence="1">Uncharacterized protein</fullName>
    </submittedName>
</protein>
<dbReference type="EMBL" id="CM042017">
    <property type="protein sequence ID" value="KAI3688917.1"/>
    <property type="molecule type" value="Genomic_DNA"/>
</dbReference>
<evidence type="ECO:0000313" key="1">
    <source>
        <dbReference type="EMBL" id="KAI3688917.1"/>
    </source>
</evidence>
<accession>A0ACB8YUH7</accession>
<sequence>MDLLLSFITLIASILCFLIFGHLAWIRIGVSRSSNKGPGKKTVPEASGSWPIIGHLYLLAGPEVPHKVLGSMADKFGPIFTIRLGVHRVLVVNTSDMAKDCLTTNDRVFNGRPKAMATELMGYNYANFSFALNGSYWRDMRKIIAIELVSHHRLQMLSNIRSSELKASITDLYKNWMKNKTVKVDMEQWFGNLILNISVKVIFGNPFSLGQRNEDEFKNAIRRFTELFGAFVLSDAIPFLRWLDIGGYEKKMKKTEKVLDFVIEGWLKEHKKKMNSTRHANEEEDESFMSALLSRVKEECIEERYGFTTDAIVKAACLGIFAAATDTTMLTLTWALALLINNPRVLKKAQQELQNHVGLNRMVNESDLTNLVYLQAIIKETMRLYPAAPLSVPHESTEDCVVGSYTVPKGTRLLVNIWKIHHDPKIWENPFQFLPERFLTSKKNIDVKGQHFELIPFGSGRRICLGISIALKSVQLILASMIHGFEFQNPSSEPIDMTESLGLTNLKATPLELLVVPRMLDIERL</sequence>
<reference evidence="1 2" key="2">
    <citation type="journal article" date="2022" name="Mol. Ecol. Resour.">
        <title>The genomes of chicory, endive, great burdock and yacon provide insights into Asteraceae paleo-polyploidization history and plant inulin production.</title>
        <authorList>
            <person name="Fan W."/>
            <person name="Wang S."/>
            <person name="Wang H."/>
            <person name="Wang A."/>
            <person name="Jiang F."/>
            <person name="Liu H."/>
            <person name="Zhao H."/>
            <person name="Xu D."/>
            <person name="Zhang Y."/>
        </authorList>
    </citation>
    <scope>NUCLEOTIDE SEQUENCE [LARGE SCALE GENOMIC DNA]</scope>
    <source>
        <strain evidence="2">cv. Punajuju</strain>
        <tissue evidence="1">Leaves</tissue>
    </source>
</reference>
<comment type="caution">
    <text evidence="1">The sequence shown here is derived from an EMBL/GenBank/DDBJ whole genome shotgun (WGS) entry which is preliminary data.</text>
</comment>
<dbReference type="Proteomes" id="UP001055811">
    <property type="component" value="Linkage Group LG09"/>
</dbReference>
<keyword evidence="2" id="KW-1185">Reference proteome</keyword>
<gene>
    <name evidence="1" type="ORF">L2E82_46851</name>
</gene>
<organism evidence="1 2">
    <name type="scientific">Cichorium intybus</name>
    <name type="common">Chicory</name>
    <dbReference type="NCBI Taxonomy" id="13427"/>
    <lineage>
        <taxon>Eukaryota</taxon>
        <taxon>Viridiplantae</taxon>
        <taxon>Streptophyta</taxon>
        <taxon>Embryophyta</taxon>
        <taxon>Tracheophyta</taxon>
        <taxon>Spermatophyta</taxon>
        <taxon>Magnoliopsida</taxon>
        <taxon>eudicotyledons</taxon>
        <taxon>Gunneridae</taxon>
        <taxon>Pentapetalae</taxon>
        <taxon>asterids</taxon>
        <taxon>campanulids</taxon>
        <taxon>Asterales</taxon>
        <taxon>Asteraceae</taxon>
        <taxon>Cichorioideae</taxon>
        <taxon>Cichorieae</taxon>
        <taxon>Cichoriinae</taxon>
        <taxon>Cichorium</taxon>
    </lineage>
</organism>
<reference evidence="2" key="1">
    <citation type="journal article" date="2022" name="Mol. Ecol. Resour.">
        <title>The genomes of chicory, endive, great burdock and yacon provide insights into Asteraceae palaeo-polyploidization history and plant inulin production.</title>
        <authorList>
            <person name="Fan W."/>
            <person name="Wang S."/>
            <person name="Wang H."/>
            <person name="Wang A."/>
            <person name="Jiang F."/>
            <person name="Liu H."/>
            <person name="Zhao H."/>
            <person name="Xu D."/>
            <person name="Zhang Y."/>
        </authorList>
    </citation>
    <scope>NUCLEOTIDE SEQUENCE [LARGE SCALE GENOMIC DNA]</scope>
    <source>
        <strain evidence="2">cv. Punajuju</strain>
    </source>
</reference>
<evidence type="ECO:0000313" key="2">
    <source>
        <dbReference type="Proteomes" id="UP001055811"/>
    </source>
</evidence>
<name>A0ACB8YUH7_CICIN</name>